<name>A0A226ETS6_FOLCA</name>
<dbReference type="PROSITE" id="PS51640">
    <property type="entry name" value="MRG"/>
    <property type="match status" value="1"/>
</dbReference>
<comment type="caution">
    <text evidence="10">The sequence shown here is derived from an EMBL/GenBank/DDBJ whole genome shotgun (WGS) entry which is preliminary data.</text>
</comment>
<dbReference type="InterPro" id="IPR038217">
    <property type="entry name" value="MRG_C_sf"/>
</dbReference>
<evidence type="ECO:0000313" key="10">
    <source>
        <dbReference type="EMBL" id="OXA60640.1"/>
    </source>
</evidence>
<feature type="compositionally biased region" description="Basic residues" evidence="7">
    <location>
        <begin position="632"/>
        <end position="657"/>
    </location>
</feature>
<evidence type="ECO:0000256" key="4">
    <source>
        <dbReference type="ARBA" id="ARBA00023163"/>
    </source>
</evidence>
<keyword evidence="5" id="KW-0539">Nucleus</keyword>
<feature type="region of interest" description="Disordered" evidence="7">
    <location>
        <begin position="627"/>
        <end position="666"/>
    </location>
</feature>
<dbReference type="GO" id="GO:0072487">
    <property type="term" value="C:MSL complex"/>
    <property type="evidence" value="ECO:0007669"/>
    <property type="project" value="TreeGrafter"/>
</dbReference>
<reference evidence="10 11" key="1">
    <citation type="submission" date="2015-12" db="EMBL/GenBank/DDBJ databases">
        <title>The genome of Folsomia candida.</title>
        <authorList>
            <person name="Faddeeva A."/>
            <person name="Derks M.F."/>
            <person name="Anvar Y."/>
            <person name="Smit S."/>
            <person name="Van Straalen N."/>
            <person name="Roelofs D."/>
        </authorList>
    </citation>
    <scope>NUCLEOTIDE SEQUENCE [LARGE SCALE GENOMIC DNA]</scope>
    <source>
        <strain evidence="10 11">VU population</strain>
        <tissue evidence="10">Whole body</tissue>
    </source>
</reference>
<protein>
    <recommendedName>
        <fullName evidence="6">Protein male-specific lethal-3</fullName>
    </recommendedName>
</protein>
<comment type="subcellular location">
    <subcellularLocation>
        <location evidence="1">Nucleus</location>
    </subcellularLocation>
</comment>
<evidence type="ECO:0000313" key="11">
    <source>
        <dbReference type="Proteomes" id="UP000198287"/>
    </source>
</evidence>
<dbReference type="SUPFAM" id="SSF54160">
    <property type="entry name" value="Chromo domain-like"/>
    <property type="match status" value="1"/>
</dbReference>
<dbReference type="AlphaFoldDB" id="A0A226ETS6"/>
<dbReference type="Pfam" id="PF05712">
    <property type="entry name" value="MRG"/>
    <property type="match status" value="1"/>
</dbReference>
<dbReference type="GO" id="GO:0006355">
    <property type="term" value="P:regulation of DNA-templated transcription"/>
    <property type="evidence" value="ECO:0007669"/>
    <property type="project" value="InterPro"/>
</dbReference>
<evidence type="ECO:0000256" key="3">
    <source>
        <dbReference type="ARBA" id="ARBA00023015"/>
    </source>
</evidence>
<gene>
    <name evidence="10" type="ORF">Fcan01_06322</name>
</gene>
<keyword evidence="4" id="KW-0804">Transcription</keyword>
<sequence length="846" mass="95770">MANQKDRSGGGGSPAPLPKPLFKVNEKVLCYEPDIKKAQVLYDSKVLEVVRKLETTGACYEYKIHFQGWKCTWDRYVREENVLKSTNENKELQRQLRERVDVEKALQKKKKKKISIKEKIQAVTVNASNIKKEGKTKGKGNNKGQHTTPIIKQERDLTDYDSSEEEGELVRQSEQLVIPEELKKILEYDWNKVRNRTWLIKLPSRITVIDLLEEYIRFSAKAELRSYIAKVEHLQALMTQPNVGYLNNVMEVFPPPVRQTPSLNAAVNDELIKTLKRITFRRIVVQDVRLMFDSLLSQILLFQNENDQYDNFLAGHFSTPVVPVPDLVPELIITIKTEPIVEDDPDDLIIQNVIKRNMPPPPVPPLKRKTRSLGGNSSENKSSDVKAGPSRKSTPPSLPSQTIFAPSTSGSASFVDPTTPLVKATSLRYSNDVGEIEMIPLSQIKTEPLDNDEPVQKQRKFHGAKIVYPSEEDDDKSKIPILPESLLMRASAPIPTSAVFSKEKFCCELEDKCKFPWACRHLNEFMDELYQYQLLPPSEMNSAVPYPSMCYGMQHLLRLFVKMPEVLSRTAIPRRKMGSIVEEMNSILRYFTTIRGIVTRNDWYKTGAATYEEDYITESNCHLFAGGTPSRKLLKKSTKEHRKKSKGKREKEKHKRVKTEPSRFSSKRCLAKPGTATLIVNRDRMAMVAAMKKQRFLTPFLTVKKEQVATPPPIVKKKESTVTFANFVTVKKEPSVENIIHQESAPIATSSKKLPKSGGGELVDDQDGKRNSRRRLSGKVDDAVLNSGATIVMGVRKSFGREDLSRETSVGPTTTPPPAPAATPSSSKNKEAKPSYSLRHHRPSYK</sequence>
<feature type="region of interest" description="Disordered" evidence="7">
    <location>
        <begin position="741"/>
        <end position="781"/>
    </location>
</feature>
<evidence type="ECO:0000256" key="5">
    <source>
        <dbReference type="ARBA" id="ARBA00023242"/>
    </source>
</evidence>
<accession>A0A226ETS6</accession>
<dbReference type="PANTHER" id="PTHR10880:SF15">
    <property type="entry name" value="MSL COMPLEX SUBUNIT 3"/>
    <property type="match status" value="1"/>
</dbReference>
<dbReference type="Proteomes" id="UP000198287">
    <property type="component" value="Unassembled WGS sequence"/>
</dbReference>
<dbReference type="Pfam" id="PF22732">
    <property type="entry name" value="MSL3_chromo-like"/>
    <property type="match status" value="1"/>
</dbReference>
<organism evidence="10 11">
    <name type="scientific">Folsomia candida</name>
    <name type="common">Springtail</name>
    <dbReference type="NCBI Taxonomy" id="158441"/>
    <lineage>
        <taxon>Eukaryota</taxon>
        <taxon>Metazoa</taxon>
        <taxon>Ecdysozoa</taxon>
        <taxon>Arthropoda</taxon>
        <taxon>Hexapoda</taxon>
        <taxon>Collembola</taxon>
        <taxon>Entomobryomorpha</taxon>
        <taxon>Isotomoidea</taxon>
        <taxon>Isotomidae</taxon>
        <taxon>Proisotominae</taxon>
        <taxon>Folsomia</taxon>
    </lineage>
</organism>
<dbReference type="PANTHER" id="PTHR10880">
    <property type="entry name" value="MORTALITY FACTOR 4-LIKE PROTEIN"/>
    <property type="match status" value="1"/>
</dbReference>
<evidence type="ECO:0000256" key="7">
    <source>
        <dbReference type="SAM" id="MobiDB-lite"/>
    </source>
</evidence>
<dbReference type="GO" id="GO:0035267">
    <property type="term" value="C:NuA4 histone acetyltransferase complex"/>
    <property type="evidence" value="ECO:0007669"/>
    <property type="project" value="TreeGrafter"/>
</dbReference>
<dbReference type="OrthoDB" id="10044771at2759"/>
<dbReference type="GO" id="GO:0005634">
    <property type="term" value="C:nucleus"/>
    <property type="evidence" value="ECO:0007669"/>
    <property type="project" value="UniProtKB-SubCell"/>
</dbReference>
<evidence type="ECO:0000259" key="8">
    <source>
        <dbReference type="Pfam" id="PF05712"/>
    </source>
</evidence>
<dbReference type="Gene3D" id="1.10.274.30">
    <property type="entry name" value="MRG domain"/>
    <property type="match status" value="2"/>
</dbReference>
<proteinExistence type="predicted"/>
<dbReference type="STRING" id="158441.A0A226ETS6"/>
<dbReference type="GO" id="GO:0006325">
    <property type="term" value="P:chromatin organization"/>
    <property type="evidence" value="ECO:0007669"/>
    <property type="project" value="UniProtKB-KW"/>
</dbReference>
<dbReference type="InterPro" id="IPR008676">
    <property type="entry name" value="MRG"/>
</dbReference>
<evidence type="ECO:0000256" key="1">
    <source>
        <dbReference type="ARBA" id="ARBA00004123"/>
    </source>
</evidence>
<dbReference type="Gene3D" id="2.30.30.140">
    <property type="match status" value="1"/>
</dbReference>
<feature type="region of interest" description="Disordered" evidence="7">
    <location>
        <begin position="795"/>
        <end position="846"/>
    </location>
</feature>
<dbReference type="InterPro" id="IPR053820">
    <property type="entry name" value="MSL3_chromo-like"/>
</dbReference>
<evidence type="ECO:0000256" key="2">
    <source>
        <dbReference type="ARBA" id="ARBA00022853"/>
    </source>
</evidence>
<keyword evidence="2" id="KW-0156">Chromatin regulator</keyword>
<dbReference type="InterPro" id="IPR026541">
    <property type="entry name" value="MRG_dom"/>
</dbReference>
<evidence type="ECO:0000259" key="9">
    <source>
        <dbReference type="Pfam" id="PF22732"/>
    </source>
</evidence>
<keyword evidence="11" id="KW-1185">Reference proteome</keyword>
<dbReference type="EMBL" id="LNIX01000002">
    <property type="protein sequence ID" value="OXA60640.1"/>
    <property type="molecule type" value="Genomic_DNA"/>
</dbReference>
<feature type="domain" description="MSL3 chromodomain-like" evidence="9">
    <location>
        <begin position="22"/>
        <end position="98"/>
    </location>
</feature>
<feature type="domain" description="MRG" evidence="8">
    <location>
        <begin position="162"/>
        <end position="592"/>
    </location>
</feature>
<feature type="region of interest" description="Disordered" evidence="7">
    <location>
        <begin position="354"/>
        <end position="414"/>
    </location>
</feature>
<dbReference type="OMA" id="TICREAY"/>
<dbReference type="InterPro" id="IPR016197">
    <property type="entry name" value="Chromo-like_dom_sf"/>
</dbReference>
<feature type="compositionally biased region" description="Polar residues" evidence="7">
    <location>
        <begin position="391"/>
        <end position="412"/>
    </location>
</feature>
<evidence type="ECO:0000256" key="6">
    <source>
        <dbReference type="ARBA" id="ARBA00069454"/>
    </source>
</evidence>
<dbReference type="FunFam" id="2.30.30.140:FF:000042">
    <property type="entry name" value="male-specific lethal 3 homolog"/>
    <property type="match status" value="1"/>
</dbReference>
<keyword evidence="3" id="KW-0805">Transcription regulation</keyword>